<feature type="transmembrane region" description="Helical" evidence="9">
    <location>
        <begin position="138"/>
        <end position="159"/>
    </location>
</feature>
<protein>
    <recommendedName>
        <fullName evidence="8 9">Ammonium transporter</fullName>
    </recommendedName>
</protein>
<keyword evidence="13" id="KW-1185">Reference proteome</keyword>
<feature type="region of interest" description="Disordered" evidence="10">
    <location>
        <begin position="425"/>
        <end position="450"/>
    </location>
</feature>
<feature type="domain" description="Ammonium transporter AmtB-like" evidence="11">
    <location>
        <begin position="13"/>
        <end position="416"/>
    </location>
</feature>
<feature type="transmembrane region" description="Helical" evidence="9">
    <location>
        <begin position="239"/>
        <end position="260"/>
    </location>
</feature>
<comment type="caution">
    <text evidence="12">The sequence shown here is derived from an EMBL/GenBank/DDBJ whole genome shotgun (WGS) entry which is preliminary data.</text>
</comment>
<evidence type="ECO:0000256" key="1">
    <source>
        <dbReference type="ARBA" id="ARBA00004141"/>
    </source>
</evidence>
<comment type="subcellular location">
    <subcellularLocation>
        <location evidence="9">Cell membrane</location>
        <topology evidence="9">Multi-pass membrane protein</topology>
    </subcellularLocation>
    <subcellularLocation>
        <location evidence="1">Membrane</location>
        <topology evidence="1">Multi-pass membrane protein</topology>
    </subcellularLocation>
</comment>
<comment type="similarity">
    <text evidence="2 9">Belongs to the ammonia transporter channel (TC 1.A.11.2) family.</text>
</comment>
<dbReference type="NCBIfam" id="TIGR00836">
    <property type="entry name" value="amt"/>
    <property type="match status" value="1"/>
</dbReference>
<dbReference type="InterPro" id="IPR029020">
    <property type="entry name" value="Ammonium/urea_transptr"/>
</dbReference>
<evidence type="ECO:0000256" key="3">
    <source>
        <dbReference type="ARBA" id="ARBA00022448"/>
    </source>
</evidence>
<name>A0ABW7SRF8_9ACTN</name>
<keyword evidence="7 9" id="KW-0924">Ammonia transport</keyword>
<feature type="transmembrane region" description="Helical" evidence="9">
    <location>
        <begin position="12"/>
        <end position="34"/>
    </location>
</feature>
<dbReference type="InterPro" id="IPR024041">
    <property type="entry name" value="NH4_transpt_AmtB-like_dom"/>
</dbReference>
<dbReference type="PANTHER" id="PTHR43029">
    <property type="entry name" value="AMMONIUM TRANSPORTER MEP2"/>
    <property type="match status" value="1"/>
</dbReference>
<keyword evidence="6 9" id="KW-0472">Membrane</keyword>
<evidence type="ECO:0000256" key="6">
    <source>
        <dbReference type="ARBA" id="ARBA00023136"/>
    </source>
</evidence>
<evidence type="ECO:0000256" key="8">
    <source>
        <dbReference type="ARBA" id="ARBA00050025"/>
    </source>
</evidence>
<dbReference type="Gene3D" id="1.10.3430.10">
    <property type="entry name" value="Ammonium transporter AmtB like domains"/>
    <property type="match status" value="1"/>
</dbReference>
<sequence length="554" mass="57677">MLAQNAVNAGDTAWVLVCAGLVLFMTPGLAIFYGGMVPARNVLAMLLQNIIALGVVSLTWVLVGYTVAFGDDAGTGLFGNLELLGLTDLKVPPAPNLHVAAGQVTIPTLAFIAFQMMFAVITPALATGATAGRLRLAGWALFLAVWSIVVYAPVAHWLWHPEGWLAKFGAQDWAGGMVVHSSAGAAVLGLLLVVGRRRNWPHTAAPPNSIPLTIIGAGILWFGWFGFNAGDGLQANGVAAQALINTHVAAAAGMLVWLVAERLKDGHCTVVGSVTGAVAGLATVTPTAGYVNTLSAIAIGAIAGIVCHTALRLKYLFRLDDALDVLAVHFVGGMLGSLLLGFFGDSGINPLGVDGLFFGGGGSLLWHQIVGVVTVVVFSFVLSWAIAAAVQAVIGLRTPADTQDSLDRTQQDADAYHLGSVAGLSGTGAAQRAHRRGQGRSADRPAGGASQRDRLVIAMLNPVLLPDTRELRDTLIGAGASSIVVSDATVSTATPAAQSLPRGYWQEQDLLDRVRVEVLVGREATTAVLDVLGRYGADRSESYVQDVQPATDIR</sequence>
<dbReference type="SUPFAM" id="SSF111352">
    <property type="entry name" value="Ammonium transporter"/>
    <property type="match status" value="1"/>
</dbReference>
<evidence type="ECO:0000256" key="10">
    <source>
        <dbReference type="SAM" id="MobiDB-lite"/>
    </source>
</evidence>
<evidence type="ECO:0000256" key="5">
    <source>
        <dbReference type="ARBA" id="ARBA00022989"/>
    </source>
</evidence>
<keyword evidence="3 9" id="KW-0813">Transport</keyword>
<accession>A0ABW7SRF8</accession>
<dbReference type="EMBL" id="JBIRPU010000026">
    <property type="protein sequence ID" value="MFI0796290.1"/>
    <property type="molecule type" value="Genomic_DNA"/>
</dbReference>
<evidence type="ECO:0000313" key="13">
    <source>
        <dbReference type="Proteomes" id="UP001611075"/>
    </source>
</evidence>
<evidence type="ECO:0000259" key="11">
    <source>
        <dbReference type="Pfam" id="PF00909"/>
    </source>
</evidence>
<dbReference type="Pfam" id="PF00909">
    <property type="entry name" value="Ammonium_transp"/>
    <property type="match status" value="1"/>
</dbReference>
<organism evidence="12 13">
    <name type="scientific">Micromonospora rubida</name>
    <dbReference type="NCBI Taxonomy" id="2697657"/>
    <lineage>
        <taxon>Bacteria</taxon>
        <taxon>Bacillati</taxon>
        <taxon>Actinomycetota</taxon>
        <taxon>Actinomycetes</taxon>
        <taxon>Micromonosporales</taxon>
        <taxon>Micromonosporaceae</taxon>
        <taxon>Micromonospora</taxon>
    </lineage>
</organism>
<feature type="transmembrane region" description="Helical" evidence="9">
    <location>
        <begin position="364"/>
        <end position="387"/>
    </location>
</feature>
<dbReference type="InterPro" id="IPR001905">
    <property type="entry name" value="Ammonium_transpt"/>
</dbReference>
<reference evidence="12 13" key="1">
    <citation type="submission" date="2024-10" db="EMBL/GenBank/DDBJ databases">
        <title>The Natural Products Discovery Center: Release of the First 8490 Sequenced Strains for Exploring Actinobacteria Biosynthetic Diversity.</title>
        <authorList>
            <person name="Kalkreuter E."/>
            <person name="Kautsar S.A."/>
            <person name="Yang D."/>
            <person name="Bader C.D."/>
            <person name="Teijaro C.N."/>
            <person name="Fluegel L."/>
            <person name="Davis C.M."/>
            <person name="Simpson J.R."/>
            <person name="Lauterbach L."/>
            <person name="Steele A.D."/>
            <person name="Gui C."/>
            <person name="Meng S."/>
            <person name="Li G."/>
            <person name="Viehrig K."/>
            <person name="Ye F."/>
            <person name="Su P."/>
            <person name="Kiefer A.F."/>
            <person name="Nichols A."/>
            <person name="Cepeda A.J."/>
            <person name="Yan W."/>
            <person name="Fan B."/>
            <person name="Jiang Y."/>
            <person name="Adhikari A."/>
            <person name="Zheng C.-J."/>
            <person name="Schuster L."/>
            <person name="Cowan T.M."/>
            <person name="Smanski M.J."/>
            <person name="Chevrette M.G."/>
            <person name="De Carvalho L.P.S."/>
            <person name="Shen B."/>
        </authorList>
    </citation>
    <scope>NUCLEOTIDE SEQUENCE [LARGE SCALE GENOMIC DNA]</scope>
    <source>
        <strain evidence="12 13">NPDC021253</strain>
    </source>
</reference>
<keyword evidence="5 9" id="KW-1133">Transmembrane helix</keyword>
<evidence type="ECO:0000256" key="9">
    <source>
        <dbReference type="RuleBase" id="RU362002"/>
    </source>
</evidence>
<evidence type="ECO:0000256" key="7">
    <source>
        <dbReference type="ARBA" id="ARBA00023177"/>
    </source>
</evidence>
<dbReference type="Proteomes" id="UP001611075">
    <property type="component" value="Unassembled WGS sequence"/>
</dbReference>
<feature type="transmembrane region" description="Helical" evidence="9">
    <location>
        <begin position="174"/>
        <end position="195"/>
    </location>
</feature>
<evidence type="ECO:0000313" key="12">
    <source>
        <dbReference type="EMBL" id="MFI0796290.1"/>
    </source>
</evidence>
<proteinExistence type="inferred from homology"/>
<feature type="transmembrane region" description="Helical" evidence="9">
    <location>
        <begin position="207"/>
        <end position="227"/>
    </location>
</feature>
<feature type="transmembrane region" description="Helical" evidence="9">
    <location>
        <begin position="46"/>
        <end position="68"/>
    </location>
</feature>
<dbReference type="RefSeq" id="WP_396684284.1">
    <property type="nucleotide sequence ID" value="NZ_JBIRPU010000026.1"/>
</dbReference>
<feature type="transmembrane region" description="Helical" evidence="9">
    <location>
        <begin position="267"/>
        <end position="284"/>
    </location>
</feature>
<evidence type="ECO:0000256" key="2">
    <source>
        <dbReference type="ARBA" id="ARBA00005887"/>
    </source>
</evidence>
<feature type="transmembrane region" description="Helical" evidence="9">
    <location>
        <begin position="323"/>
        <end position="344"/>
    </location>
</feature>
<evidence type="ECO:0000256" key="4">
    <source>
        <dbReference type="ARBA" id="ARBA00022692"/>
    </source>
</evidence>
<keyword evidence="4 9" id="KW-0812">Transmembrane</keyword>
<feature type="transmembrane region" description="Helical" evidence="9">
    <location>
        <begin position="104"/>
        <end position="126"/>
    </location>
</feature>
<feature type="transmembrane region" description="Helical" evidence="9">
    <location>
        <begin position="290"/>
        <end position="311"/>
    </location>
</feature>
<gene>
    <name evidence="12" type="ORF">ACH4OY_26930</name>
</gene>
<dbReference type="PANTHER" id="PTHR43029:SF10">
    <property type="entry name" value="AMMONIUM TRANSPORTER MEP2"/>
    <property type="match status" value="1"/>
</dbReference>